<gene>
    <name evidence="6" type="primary">ERG7</name>
    <name evidence="6" type="ORF">MYAM1_001750</name>
</gene>
<dbReference type="EC" id="5.4.99.7" evidence="4"/>
<keyword evidence="2" id="KW-0677">Repeat</keyword>
<reference evidence="6 7" key="1">
    <citation type="submission" date="2023-03" db="EMBL/GenBank/DDBJ databases">
        <title>Mating type loci evolution in Malassezia.</title>
        <authorList>
            <person name="Coelho M.A."/>
        </authorList>
    </citation>
    <scope>NUCLEOTIDE SEQUENCE [LARGE SCALE GENOMIC DNA]</scope>
    <source>
        <strain evidence="6 7">CBS 9725</strain>
    </source>
</reference>
<dbReference type="Pfam" id="PF13243">
    <property type="entry name" value="SQHop_cyclase_C"/>
    <property type="match status" value="1"/>
</dbReference>
<dbReference type="GO" id="GO:0000250">
    <property type="term" value="F:lanosterol synthase activity"/>
    <property type="evidence" value="ECO:0007669"/>
    <property type="project" value="UniProtKB-EC"/>
</dbReference>
<dbReference type="PROSITE" id="PS01074">
    <property type="entry name" value="TERPENE_SYNTHASES"/>
    <property type="match status" value="1"/>
</dbReference>
<dbReference type="GO" id="GO:0016104">
    <property type="term" value="P:triterpenoid biosynthetic process"/>
    <property type="evidence" value="ECO:0007669"/>
    <property type="project" value="InterPro"/>
</dbReference>
<evidence type="ECO:0000256" key="3">
    <source>
        <dbReference type="ARBA" id="ARBA00023235"/>
    </source>
</evidence>
<dbReference type="EMBL" id="CP119944">
    <property type="protein sequence ID" value="WFC99015.1"/>
    <property type="molecule type" value="Genomic_DNA"/>
</dbReference>
<name>A0AAJ5YRW8_9BASI</name>
<dbReference type="InterPro" id="IPR018333">
    <property type="entry name" value="Squalene_cyclase"/>
</dbReference>
<dbReference type="InterPro" id="IPR002365">
    <property type="entry name" value="Terpene_synthase_CS"/>
</dbReference>
<dbReference type="InterPro" id="IPR032696">
    <property type="entry name" value="SQ_cyclase_C"/>
</dbReference>
<keyword evidence="3 6" id="KW-0413">Isomerase</keyword>
<comment type="similarity">
    <text evidence="1">Belongs to the terpene cyclase/mutase family.</text>
</comment>
<dbReference type="AlphaFoldDB" id="A0AAJ5YRW8"/>
<dbReference type="SUPFAM" id="SSF48239">
    <property type="entry name" value="Terpenoid cyclases/Protein prenyltransferases"/>
    <property type="match status" value="1"/>
</dbReference>
<dbReference type="GO" id="GO:0006696">
    <property type="term" value="P:ergosterol biosynthetic process"/>
    <property type="evidence" value="ECO:0007669"/>
    <property type="project" value="TreeGrafter"/>
</dbReference>
<feature type="domain" description="Squalene cyclase C-terminal" evidence="5">
    <location>
        <begin position="150"/>
        <end position="397"/>
    </location>
</feature>
<proteinExistence type="inferred from homology"/>
<dbReference type="Gene3D" id="1.50.10.20">
    <property type="match status" value="1"/>
</dbReference>
<evidence type="ECO:0000256" key="2">
    <source>
        <dbReference type="ARBA" id="ARBA00022737"/>
    </source>
</evidence>
<organism evidence="6 7">
    <name type="scientific">Malassezia yamatoensis</name>
    <dbReference type="NCBI Taxonomy" id="253288"/>
    <lineage>
        <taxon>Eukaryota</taxon>
        <taxon>Fungi</taxon>
        <taxon>Dikarya</taxon>
        <taxon>Basidiomycota</taxon>
        <taxon>Ustilaginomycotina</taxon>
        <taxon>Malasseziomycetes</taxon>
        <taxon>Malasseziales</taxon>
        <taxon>Malasseziaceae</taxon>
        <taxon>Malassezia</taxon>
    </lineage>
</organism>
<evidence type="ECO:0000259" key="5">
    <source>
        <dbReference type="Pfam" id="PF13243"/>
    </source>
</evidence>
<evidence type="ECO:0000256" key="1">
    <source>
        <dbReference type="ARBA" id="ARBA00009755"/>
    </source>
</evidence>
<sequence>MVYLPMGYLYGKRFSAELDPLIESLREELYAVPYSSIDWPRQRNHVAQADLYAPHTHVVDALFKMLGYYEKLPVPFVRQWGMDKAYKIIVKEDENTGYQCLGPVNKMLNFICRWIVEGADSKAMELHREKLKDFAWMSGQGLMMTGTNGSQLWDTSFIGQAMVDSGLIKRAEYQQLALRILNWLDQCQIRENPRHYRTAYRFATKGAWPFSTREQGYTVSDCTAEGLKAVLMLQNAEEGKLGHPVSKQRLRDTIDLLLTMQNPGGGYASYETINGPEITEWLNPAEVFGRIMVEYAYPECTTSVVTGLRLFQQYDTYRSKEIDETISRAVRYILHAQRQDGSWYGSWAICFTYAAMFALESLRHAGLNYENNDQVRKACQFLLSKQQSDGGWGESYKCPDSHAIERGVHLIMQRQQPDGSWKQEQIEGIFNQYVCRLTQQLYVAFTHLGAISYPNYKFSFTIWALGKAAQELGL</sequence>
<dbReference type="NCBIfam" id="TIGR01787">
    <property type="entry name" value="squalene_cyclas"/>
    <property type="match status" value="1"/>
</dbReference>
<accession>A0AAJ5YRW8</accession>
<evidence type="ECO:0000313" key="6">
    <source>
        <dbReference type="EMBL" id="WFC99015.1"/>
    </source>
</evidence>
<dbReference type="PANTHER" id="PTHR11764">
    <property type="entry name" value="TERPENE CYCLASE/MUTASE FAMILY MEMBER"/>
    <property type="match status" value="1"/>
</dbReference>
<dbReference type="PANTHER" id="PTHR11764:SF20">
    <property type="entry name" value="LANOSTEROL SYNTHASE"/>
    <property type="match status" value="1"/>
</dbReference>
<dbReference type="Proteomes" id="UP001219567">
    <property type="component" value="Chromosome 2"/>
</dbReference>
<dbReference type="InterPro" id="IPR008930">
    <property type="entry name" value="Terpenoid_cyclase/PrenylTrfase"/>
</dbReference>
<evidence type="ECO:0000256" key="4">
    <source>
        <dbReference type="ARBA" id="ARBA00029485"/>
    </source>
</evidence>
<keyword evidence="7" id="KW-1185">Reference proteome</keyword>
<protein>
    <recommendedName>
        <fullName evidence="4">lanosterol synthase</fullName>
        <ecNumber evidence="4">5.4.99.7</ecNumber>
    </recommendedName>
</protein>
<evidence type="ECO:0000313" key="7">
    <source>
        <dbReference type="Proteomes" id="UP001219567"/>
    </source>
</evidence>
<dbReference type="GO" id="GO:0005811">
    <property type="term" value="C:lipid droplet"/>
    <property type="evidence" value="ECO:0007669"/>
    <property type="project" value="InterPro"/>
</dbReference>